<feature type="domain" description="C2H2-type" evidence="9">
    <location>
        <begin position="263"/>
        <end position="290"/>
    </location>
</feature>
<dbReference type="GO" id="GO:0048731">
    <property type="term" value="P:system development"/>
    <property type="evidence" value="ECO:0007669"/>
    <property type="project" value="UniProtKB-ARBA"/>
</dbReference>
<evidence type="ECO:0000313" key="10">
    <source>
        <dbReference type="EMBL" id="KAL3880067.1"/>
    </source>
</evidence>
<feature type="domain" description="C2H2-type" evidence="9">
    <location>
        <begin position="291"/>
        <end position="318"/>
    </location>
</feature>
<dbReference type="PROSITE" id="PS50157">
    <property type="entry name" value="ZINC_FINGER_C2H2_2"/>
    <property type="match status" value="3"/>
</dbReference>
<keyword evidence="11" id="KW-1185">Reference proteome</keyword>
<evidence type="ECO:0000256" key="7">
    <source>
        <dbReference type="PROSITE-ProRule" id="PRU00042"/>
    </source>
</evidence>
<proteinExistence type="predicted"/>
<evidence type="ECO:0000256" key="8">
    <source>
        <dbReference type="SAM" id="MobiDB-lite"/>
    </source>
</evidence>
<gene>
    <name evidence="10" type="ORF">ACJMK2_032338</name>
</gene>
<feature type="compositionally biased region" description="Basic and acidic residues" evidence="8">
    <location>
        <begin position="62"/>
        <end position="72"/>
    </location>
</feature>
<dbReference type="SUPFAM" id="SSF57667">
    <property type="entry name" value="beta-beta-alpha zinc fingers"/>
    <property type="match status" value="2"/>
</dbReference>
<sequence length="414" mass="47467">MPKTFLIRKSTWKKPRFVEEKEQRQQPEIDSAPCINLHKMTILESALIRNRNDDSIEGIQEKPKNLVEEKRSTQTNSLSPCQADAADFGGKPDEPINSRGRSVHDNCNHMHREPGLHNLFPFANVGGHVLQNTPLYPPYMYRNPQLLETPFLPPISPHISGSSLQVVSNPSRKNYVDEIFPRVTEGSRHDNLKITALPRSSEPTLKSTPANNLIQNQTLQKDVEIINGGYGIKNPLLSPDVKLVNPIIPIEDDVSDNSSINRFTCKVCGKGFEFPKLLQRHLKCHNGIKRYLCIFCGKGFNDTFDLKRHTRTHTGVRPYKCDFCDKSFTQRCSLESHCRKIHGMNLNFAYKERRKKVYVCEDCGHVTEDPEDYFIHIKGSHPYNPALMRCYDKRQFKFHSTKLSEIVNKNVSVK</sequence>
<dbReference type="PANTHER" id="PTHR10032">
    <property type="entry name" value="ZINC FINGER PROTEIN WITH KRAB AND SCAN DOMAINS"/>
    <property type="match status" value="1"/>
</dbReference>
<keyword evidence="2" id="KW-0479">Metal-binding</keyword>
<dbReference type="PANTHER" id="PTHR10032:SF271">
    <property type="entry name" value="RH12261P-RELATED"/>
    <property type="match status" value="1"/>
</dbReference>
<keyword evidence="5" id="KW-0862">Zinc</keyword>
<comment type="caution">
    <text evidence="10">The sequence shown here is derived from an EMBL/GenBank/DDBJ whole genome shotgun (WGS) entry which is preliminary data.</text>
</comment>
<dbReference type="InterPro" id="IPR036236">
    <property type="entry name" value="Znf_C2H2_sf"/>
</dbReference>
<dbReference type="EMBL" id="JBJQND010000004">
    <property type="protein sequence ID" value="KAL3880067.1"/>
    <property type="molecule type" value="Genomic_DNA"/>
</dbReference>
<dbReference type="AlphaFoldDB" id="A0ABD3X1F0"/>
<dbReference type="GO" id="GO:0009887">
    <property type="term" value="P:animal organ morphogenesis"/>
    <property type="evidence" value="ECO:0007669"/>
    <property type="project" value="UniProtKB-ARBA"/>
</dbReference>
<evidence type="ECO:0000256" key="2">
    <source>
        <dbReference type="ARBA" id="ARBA00022723"/>
    </source>
</evidence>
<keyword evidence="6" id="KW-0539">Nucleus</keyword>
<dbReference type="InterPro" id="IPR027756">
    <property type="entry name" value="Ovo-like"/>
</dbReference>
<name>A0ABD3X1F0_SINWO</name>
<accession>A0ABD3X1F0</accession>
<evidence type="ECO:0000313" key="11">
    <source>
        <dbReference type="Proteomes" id="UP001634394"/>
    </source>
</evidence>
<dbReference type="GO" id="GO:0005634">
    <property type="term" value="C:nucleus"/>
    <property type="evidence" value="ECO:0007669"/>
    <property type="project" value="UniProtKB-SubCell"/>
</dbReference>
<evidence type="ECO:0000259" key="9">
    <source>
        <dbReference type="PROSITE" id="PS50157"/>
    </source>
</evidence>
<dbReference type="Proteomes" id="UP001634394">
    <property type="component" value="Unassembled WGS sequence"/>
</dbReference>
<dbReference type="GO" id="GO:0003006">
    <property type="term" value="P:developmental process involved in reproduction"/>
    <property type="evidence" value="ECO:0007669"/>
    <property type="project" value="UniProtKB-ARBA"/>
</dbReference>
<keyword evidence="4 7" id="KW-0863">Zinc-finger</keyword>
<dbReference type="PROSITE" id="PS00028">
    <property type="entry name" value="ZINC_FINGER_C2H2_1"/>
    <property type="match status" value="3"/>
</dbReference>
<dbReference type="Gene3D" id="3.30.160.60">
    <property type="entry name" value="Classic Zinc Finger"/>
    <property type="match status" value="3"/>
</dbReference>
<protein>
    <recommendedName>
        <fullName evidence="9">C2H2-type domain-containing protein</fullName>
    </recommendedName>
</protein>
<feature type="region of interest" description="Disordered" evidence="8">
    <location>
        <begin position="62"/>
        <end position="92"/>
    </location>
</feature>
<dbReference type="Pfam" id="PF13465">
    <property type="entry name" value="zf-H2C2_2"/>
    <property type="match status" value="1"/>
</dbReference>
<evidence type="ECO:0000256" key="1">
    <source>
        <dbReference type="ARBA" id="ARBA00004123"/>
    </source>
</evidence>
<keyword evidence="3" id="KW-0677">Repeat</keyword>
<evidence type="ECO:0000256" key="6">
    <source>
        <dbReference type="ARBA" id="ARBA00023242"/>
    </source>
</evidence>
<reference evidence="10 11" key="1">
    <citation type="submission" date="2024-11" db="EMBL/GenBank/DDBJ databases">
        <title>Chromosome-level genome assembly of the freshwater bivalve Anodonta woodiana.</title>
        <authorList>
            <person name="Chen X."/>
        </authorList>
    </citation>
    <scope>NUCLEOTIDE SEQUENCE [LARGE SCALE GENOMIC DNA]</scope>
    <source>
        <strain evidence="10">MN2024</strain>
        <tissue evidence="10">Gills</tissue>
    </source>
</reference>
<feature type="domain" description="C2H2-type" evidence="9">
    <location>
        <begin position="319"/>
        <end position="342"/>
    </location>
</feature>
<dbReference type="FunFam" id="3.30.160.60:FF:000246">
    <property type="entry name" value="Transcription factor Ovo-like 2"/>
    <property type="match status" value="1"/>
</dbReference>
<evidence type="ECO:0000256" key="5">
    <source>
        <dbReference type="ARBA" id="ARBA00022833"/>
    </source>
</evidence>
<dbReference type="FunFam" id="3.30.160.60:FF:000452">
    <property type="entry name" value="Transcription factor Ovo-like 2"/>
    <property type="match status" value="1"/>
</dbReference>
<dbReference type="InterPro" id="IPR013087">
    <property type="entry name" value="Znf_C2H2_type"/>
</dbReference>
<dbReference type="GO" id="GO:0008270">
    <property type="term" value="F:zinc ion binding"/>
    <property type="evidence" value="ECO:0007669"/>
    <property type="project" value="UniProtKB-KW"/>
</dbReference>
<dbReference type="Pfam" id="PF00096">
    <property type="entry name" value="zf-C2H2"/>
    <property type="match status" value="1"/>
</dbReference>
<evidence type="ECO:0000256" key="4">
    <source>
        <dbReference type="ARBA" id="ARBA00022771"/>
    </source>
</evidence>
<dbReference type="GO" id="GO:0006355">
    <property type="term" value="P:regulation of DNA-templated transcription"/>
    <property type="evidence" value="ECO:0007669"/>
    <property type="project" value="UniProtKB-ARBA"/>
</dbReference>
<comment type="subcellular location">
    <subcellularLocation>
        <location evidence="1">Nucleus</location>
    </subcellularLocation>
</comment>
<evidence type="ECO:0000256" key="3">
    <source>
        <dbReference type="ARBA" id="ARBA00022737"/>
    </source>
</evidence>
<dbReference type="SMART" id="SM00355">
    <property type="entry name" value="ZnF_C2H2"/>
    <property type="match status" value="4"/>
</dbReference>
<organism evidence="10 11">
    <name type="scientific">Sinanodonta woodiana</name>
    <name type="common">Chinese pond mussel</name>
    <name type="synonym">Anodonta woodiana</name>
    <dbReference type="NCBI Taxonomy" id="1069815"/>
    <lineage>
        <taxon>Eukaryota</taxon>
        <taxon>Metazoa</taxon>
        <taxon>Spiralia</taxon>
        <taxon>Lophotrochozoa</taxon>
        <taxon>Mollusca</taxon>
        <taxon>Bivalvia</taxon>
        <taxon>Autobranchia</taxon>
        <taxon>Heteroconchia</taxon>
        <taxon>Palaeoheterodonta</taxon>
        <taxon>Unionida</taxon>
        <taxon>Unionoidea</taxon>
        <taxon>Unionidae</taxon>
        <taxon>Unioninae</taxon>
        <taxon>Sinanodonta</taxon>
    </lineage>
</organism>